<dbReference type="Pfam" id="PF12663">
    <property type="entry name" value="DUF3788"/>
    <property type="match status" value="1"/>
</dbReference>
<evidence type="ECO:0000313" key="2">
    <source>
        <dbReference type="Proteomes" id="UP000294743"/>
    </source>
</evidence>
<dbReference type="Proteomes" id="UP000294743">
    <property type="component" value="Unassembled WGS sequence"/>
</dbReference>
<protein>
    <submittedName>
        <fullName evidence="1">Uncharacterized protein DUF3788</fullName>
    </submittedName>
</protein>
<keyword evidence="2" id="KW-1185">Reference proteome</keyword>
<dbReference type="AlphaFoldDB" id="A0A4R8A9I3"/>
<comment type="caution">
    <text evidence="1">The sequence shown here is derived from an EMBL/GenBank/DDBJ whole genome shotgun (WGS) entry which is preliminary data.</text>
</comment>
<sequence length="146" mass="16926">MEKLRLVNKDVIPTSQEIHTFIGNEAFMRLQHFEQALAKRYALQKELKFPFGSSYGWAYRYAHKKTLLLYIFFEANGFCCTVSLNDKAAPKMETLLPNLQPKTQELWQNRYPCGEQGGWIHDSITSDEDIEDILQLVATKVKPKNV</sequence>
<organism evidence="1 2">
    <name type="scientific">Breznakia blatticola</name>
    <dbReference type="NCBI Taxonomy" id="1754012"/>
    <lineage>
        <taxon>Bacteria</taxon>
        <taxon>Bacillati</taxon>
        <taxon>Bacillota</taxon>
        <taxon>Erysipelotrichia</taxon>
        <taxon>Erysipelotrichales</taxon>
        <taxon>Erysipelotrichaceae</taxon>
        <taxon>Breznakia</taxon>
    </lineage>
</organism>
<accession>A0A4R8A9I3</accession>
<dbReference type="RefSeq" id="WP_208318273.1">
    <property type="nucleotide sequence ID" value="NZ_SODD01000001.1"/>
</dbReference>
<proteinExistence type="predicted"/>
<gene>
    <name evidence="1" type="ORF">EDD63_10186</name>
</gene>
<dbReference type="EMBL" id="SODD01000001">
    <property type="protein sequence ID" value="TDW26371.1"/>
    <property type="molecule type" value="Genomic_DNA"/>
</dbReference>
<reference evidence="1 2" key="1">
    <citation type="submission" date="2019-03" db="EMBL/GenBank/DDBJ databases">
        <title>Genomic Encyclopedia of Type Strains, Phase IV (KMG-IV): sequencing the most valuable type-strain genomes for metagenomic binning, comparative biology and taxonomic classification.</title>
        <authorList>
            <person name="Goeker M."/>
        </authorList>
    </citation>
    <scope>NUCLEOTIDE SEQUENCE [LARGE SCALE GENOMIC DNA]</scope>
    <source>
        <strain evidence="1 2">DSM 28867</strain>
    </source>
</reference>
<name>A0A4R8A9I3_9FIRM</name>
<dbReference type="InterPro" id="IPR024265">
    <property type="entry name" value="DUF3788"/>
</dbReference>
<evidence type="ECO:0000313" key="1">
    <source>
        <dbReference type="EMBL" id="TDW26371.1"/>
    </source>
</evidence>